<evidence type="ECO:0000313" key="1">
    <source>
        <dbReference type="EMBL" id="SDK59971.1"/>
    </source>
</evidence>
<organism evidence="1 2">
    <name type="scientific">Flavobacterium noncentrifugens</name>
    <dbReference type="NCBI Taxonomy" id="1128970"/>
    <lineage>
        <taxon>Bacteria</taxon>
        <taxon>Pseudomonadati</taxon>
        <taxon>Bacteroidota</taxon>
        <taxon>Flavobacteriia</taxon>
        <taxon>Flavobacteriales</taxon>
        <taxon>Flavobacteriaceae</taxon>
        <taxon>Flavobacterium</taxon>
    </lineage>
</organism>
<dbReference type="Proteomes" id="UP000199580">
    <property type="component" value="Unassembled WGS sequence"/>
</dbReference>
<sequence length="49" mass="5728">MYYFCAPFGGEVFPLGIDYLNANNFCFVSAKEIQLKQNTNFYQNICLNY</sequence>
<reference evidence="1 2" key="1">
    <citation type="submission" date="2016-10" db="EMBL/GenBank/DDBJ databases">
        <authorList>
            <person name="de Groot N.N."/>
        </authorList>
    </citation>
    <scope>NUCLEOTIDE SEQUENCE [LARGE SCALE GENOMIC DNA]</scope>
    <source>
        <strain evidence="1 2">CGMCC 1.10076</strain>
    </source>
</reference>
<dbReference type="STRING" id="1128970.SAMN04487935_3737"/>
<proteinExistence type="predicted"/>
<name>A0A1G9D7Z3_9FLAO</name>
<gene>
    <name evidence="1" type="ORF">SAMN04487935_3737</name>
</gene>
<dbReference type="EMBL" id="FNEZ01000009">
    <property type="protein sequence ID" value="SDK59971.1"/>
    <property type="molecule type" value="Genomic_DNA"/>
</dbReference>
<evidence type="ECO:0000313" key="2">
    <source>
        <dbReference type="Proteomes" id="UP000199580"/>
    </source>
</evidence>
<keyword evidence="2" id="KW-1185">Reference proteome</keyword>
<protein>
    <submittedName>
        <fullName evidence="1">Uncharacterized protein</fullName>
    </submittedName>
</protein>
<accession>A0A1G9D7Z3</accession>
<dbReference type="AlphaFoldDB" id="A0A1G9D7Z3"/>